<protein>
    <submittedName>
        <fullName evidence="2">Uncharacterized protein</fullName>
    </submittedName>
</protein>
<sequence length="57" mass="6553">MESQLPHFGSLNMDPPLLLFLSLFFLLSSRANSAKENRSLVRVIAVVRELLLREQVR</sequence>
<reference evidence="2 3" key="1">
    <citation type="submission" date="2024-01" db="EMBL/GenBank/DDBJ databases">
        <title>Genome assemblies of Stephania.</title>
        <authorList>
            <person name="Yang L."/>
        </authorList>
    </citation>
    <scope>NUCLEOTIDE SEQUENCE [LARGE SCALE GENOMIC DNA]</scope>
    <source>
        <strain evidence="2">JXDWG</strain>
        <tissue evidence="2">Leaf</tissue>
    </source>
</reference>
<feature type="chain" id="PRO_5043039313" evidence="1">
    <location>
        <begin position="34"/>
        <end position="57"/>
    </location>
</feature>
<dbReference type="Proteomes" id="UP001419268">
    <property type="component" value="Unassembled WGS sequence"/>
</dbReference>
<name>A0AAP0KT12_9MAGN</name>
<proteinExistence type="predicted"/>
<keyword evidence="1" id="KW-0732">Signal</keyword>
<gene>
    <name evidence="2" type="ORF">Scep_003957</name>
</gene>
<dbReference type="AlphaFoldDB" id="A0AAP0KT12"/>
<evidence type="ECO:0000256" key="1">
    <source>
        <dbReference type="SAM" id="SignalP"/>
    </source>
</evidence>
<evidence type="ECO:0000313" key="2">
    <source>
        <dbReference type="EMBL" id="KAK9157383.1"/>
    </source>
</evidence>
<evidence type="ECO:0000313" key="3">
    <source>
        <dbReference type="Proteomes" id="UP001419268"/>
    </source>
</evidence>
<accession>A0AAP0KT12</accession>
<comment type="caution">
    <text evidence="2">The sequence shown here is derived from an EMBL/GenBank/DDBJ whole genome shotgun (WGS) entry which is preliminary data.</text>
</comment>
<feature type="signal peptide" evidence="1">
    <location>
        <begin position="1"/>
        <end position="33"/>
    </location>
</feature>
<dbReference type="EMBL" id="JBBNAG010000002">
    <property type="protein sequence ID" value="KAK9157383.1"/>
    <property type="molecule type" value="Genomic_DNA"/>
</dbReference>
<keyword evidence="3" id="KW-1185">Reference proteome</keyword>
<organism evidence="2 3">
    <name type="scientific">Stephania cephalantha</name>
    <dbReference type="NCBI Taxonomy" id="152367"/>
    <lineage>
        <taxon>Eukaryota</taxon>
        <taxon>Viridiplantae</taxon>
        <taxon>Streptophyta</taxon>
        <taxon>Embryophyta</taxon>
        <taxon>Tracheophyta</taxon>
        <taxon>Spermatophyta</taxon>
        <taxon>Magnoliopsida</taxon>
        <taxon>Ranunculales</taxon>
        <taxon>Menispermaceae</taxon>
        <taxon>Menispermoideae</taxon>
        <taxon>Cissampelideae</taxon>
        <taxon>Stephania</taxon>
    </lineage>
</organism>